<evidence type="ECO:0000313" key="12">
    <source>
        <dbReference type="EMBL" id="EGR29711.1"/>
    </source>
</evidence>
<keyword evidence="8" id="KW-0067">ATP-binding</keyword>
<name>G0QYI6_ICHMU</name>
<evidence type="ECO:0000256" key="8">
    <source>
        <dbReference type="ARBA" id="ARBA00022840"/>
    </source>
</evidence>
<keyword evidence="5 12" id="KW-0808">Transferase</keyword>
<dbReference type="Gene3D" id="3.30.200.20">
    <property type="entry name" value="Phosphorylase Kinase, domain 1"/>
    <property type="match status" value="1"/>
</dbReference>
<evidence type="ECO:0000256" key="2">
    <source>
        <dbReference type="ARBA" id="ARBA00010165"/>
    </source>
</evidence>
<evidence type="ECO:0000256" key="3">
    <source>
        <dbReference type="ARBA" id="ARBA00011738"/>
    </source>
</evidence>
<evidence type="ECO:0000313" key="13">
    <source>
        <dbReference type="Proteomes" id="UP000008983"/>
    </source>
</evidence>
<dbReference type="Gene3D" id="3.90.1200.10">
    <property type="match status" value="1"/>
</dbReference>
<comment type="similarity">
    <text evidence="1 10">Belongs to the eIF-2B alpha/beta/delta subunits family.</text>
</comment>
<dbReference type="RefSeq" id="XP_004030947.1">
    <property type="nucleotide sequence ID" value="XM_004030899.1"/>
</dbReference>
<dbReference type="Gene3D" id="1.20.120.420">
    <property type="entry name" value="translation initiation factor eif-2b, domain 1"/>
    <property type="match status" value="1"/>
</dbReference>
<evidence type="ECO:0000256" key="6">
    <source>
        <dbReference type="ARBA" id="ARBA00022741"/>
    </source>
</evidence>
<sequence length="707" mass="81818">MKNNFEAFRRDSPEYFYVLDQLKLPTKIEEIKIVTIEDTWNSIKDMNVRGAPLISVVATQGLRNSIQQSKIKNIHELKNLIKEQIIYIRTSRTTAVNLYNDTQQILEFLNERKLATPGQGTALGIVREMHKNGMLDTLYITETRPYNQGARLTATETVLDNIPSILITDNMVGALMFQQKVDLVITGADRVALNGDTANKIGTYQLAVLSKYHNVPFYVALPSQSICKKTLNHKQIQIEERPSRELTHIGDFQIAPDGIKVWNPSFDVTPGELITSIFHENGEYEFDRELGVWEMLQKENLFDYLVKDLGFFKDKEKLKILNLGDGNMNLVFAVCDEKQGKSVIVKQALPYVKCIGPSWPFSLSRSFYESKALQFEQKYCKEYTPEFYSYDKDKSVICMEYLAPPFVILRQGLLEFKKYDNMALHLADFVARTCFFSSGLHLSNKRFRELMSFWNGNNAMCNLTEQVIFSDPYVEAQYNRWTRPFLDEIVDQFKNKDEELILAITELRNKFISVKQALIHGDLHTGSVMVSDQQTKIIDPEFSFYGPIGFDLGAFIANLFINYFSLKQYGDSKFHVDFGEWILQQVRVFCESFENKFLELWNSDDNVKDGCDFMNLLIGKNKSLKEKAQQKYLKELFYDMVGFGAAKIIRRIIGVAHVQDFENIKDDKVRAQCENSTLLFARYIMVNRRQFNCIQEIIDLAKKYYAQ</sequence>
<dbReference type="InterPro" id="IPR000649">
    <property type="entry name" value="IF-2B-related"/>
</dbReference>
<keyword evidence="12" id="KW-0648">Protein biosynthesis</keyword>
<evidence type="ECO:0000256" key="10">
    <source>
        <dbReference type="RuleBase" id="RU003814"/>
    </source>
</evidence>
<dbReference type="eggNOG" id="KOG1468">
    <property type="taxonomic scope" value="Eukaryota"/>
</dbReference>
<dbReference type="InterPro" id="IPR027363">
    <property type="entry name" value="M1Pi_N"/>
</dbReference>
<dbReference type="Pfam" id="PF01636">
    <property type="entry name" value="APH"/>
    <property type="match status" value="1"/>
</dbReference>
<evidence type="ECO:0000256" key="9">
    <source>
        <dbReference type="ARBA" id="ARBA00023235"/>
    </source>
</evidence>
<organism evidence="12 13">
    <name type="scientific">Ichthyophthirius multifiliis</name>
    <name type="common">White spot disease agent</name>
    <name type="synonym">Ich</name>
    <dbReference type="NCBI Taxonomy" id="5932"/>
    <lineage>
        <taxon>Eukaryota</taxon>
        <taxon>Sar</taxon>
        <taxon>Alveolata</taxon>
        <taxon>Ciliophora</taxon>
        <taxon>Intramacronucleata</taxon>
        <taxon>Oligohymenophorea</taxon>
        <taxon>Hymenostomatida</taxon>
        <taxon>Ophryoglenina</taxon>
        <taxon>Ichthyophthirius</taxon>
    </lineage>
</organism>
<dbReference type="AlphaFoldDB" id="G0QYI6"/>
<reference evidence="12 13" key="1">
    <citation type="submission" date="2011-07" db="EMBL/GenBank/DDBJ databases">
        <authorList>
            <person name="Coyne R."/>
            <person name="Brami D."/>
            <person name="Johnson J."/>
            <person name="Hostetler J."/>
            <person name="Hannick L."/>
            <person name="Clark T."/>
            <person name="Cassidy-Hanley D."/>
            <person name="Inman J."/>
        </authorList>
    </citation>
    <scope>NUCLEOTIDE SEQUENCE [LARGE SCALE GENOMIC DNA]</scope>
    <source>
        <strain evidence="12 13">G5</strain>
    </source>
</reference>
<dbReference type="InterPro" id="IPR009212">
    <property type="entry name" value="Methylthioribose_kinase"/>
</dbReference>
<dbReference type="GO" id="GO:0005524">
    <property type="term" value="F:ATP binding"/>
    <property type="evidence" value="ECO:0007669"/>
    <property type="project" value="UniProtKB-KW"/>
</dbReference>
<dbReference type="GO" id="GO:0046522">
    <property type="term" value="F:S-methyl-5-thioribose kinase activity"/>
    <property type="evidence" value="ECO:0007669"/>
    <property type="project" value="UniProtKB-EC"/>
</dbReference>
<dbReference type="InterPro" id="IPR011009">
    <property type="entry name" value="Kinase-like_dom_sf"/>
</dbReference>
<dbReference type="EMBL" id="GL984114">
    <property type="protein sequence ID" value="EGR29711.1"/>
    <property type="molecule type" value="Genomic_DNA"/>
</dbReference>
<keyword evidence="12" id="KW-0396">Initiation factor</keyword>
<dbReference type="InterPro" id="IPR011559">
    <property type="entry name" value="Initiation_fac_2B_a/b/d"/>
</dbReference>
<dbReference type="OMA" id="DNNHWTS"/>
<protein>
    <recommendedName>
        <fullName evidence="4">S-methyl-5-thioribose kinase</fullName>
        <ecNumber evidence="4">2.7.1.100</ecNumber>
    </recommendedName>
</protein>
<dbReference type="InterPro" id="IPR037171">
    <property type="entry name" value="NagB/RpiA_transferase-like"/>
</dbReference>
<feature type="domain" description="Aminoglycoside phosphotransferase" evidence="11">
    <location>
        <begin position="460"/>
        <end position="558"/>
    </location>
</feature>
<evidence type="ECO:0000256" key="7">
    <source>
        <dbReference type="ARBA" id="ARBA00022777"/>
    </source>
</evidence>
<evidence type="ECO:0000256" key="1">
    <source>
        <dbReference type="ARBA" id="ARBA00007251"/>
    </source>
</evidence>
<keyword evidence="13" id="KW-1185">Reference proteome</keyword>
<dbReference type="Gene3D" id="3.40.50.10470">
    <property type="entry name" value="Translation initiation factor eif-2b, domain 2"/>
    <property type="match status" value="1"/>
</dbReference>
<dbReference type="PANTHER" id="PTHR34273:SF2">
    <property type="entry name" value="METHYLTHIORIBOSE KINASE"/>
    <property type="match status" value="1"/>
</dbReference>
<evidence type="ECO:0000256" key="4">
    <source>
        <dbReference type="ARBA" id="ARBA00012128"/>
    </source>
</evidence>
<dbReference type="NCBIfam" id="TIGR01767">
    <property type="entry name" value="MTRK"/>
    <property type="match status" value="1"/>
</dbReference>
<dbReference type="GeneID" id="14905827"/>
<proteinExistence type="inferred from homology"/>
<evidence type="ECO:0000259" key="11">
    <source>
        <dbReference type="Pfam" id="PF01636"/>
    </source>
</evidence>
<keyword evidence="7 12" id="KW-0418">Kinase</keyword>
<dbReference type="STRING" id="857967.G0QYI6"/>
<dbReference type="InterPro" id="IPR002575">
    <property type="entry name" value="Aminoglycoside_PTrfase"/>
</dbReference>
<dbReference type="SUPFAM" id="SSF56112">
    <property type="entry name" value="Protein kinase-like (PK-like)"/>
    <property type="match status" value="1"/>
</dbReference>
<comment type="similarity">
    <text evidence="2">Belongs to the methylthioribose kinase family.</text>
</comment>
<comment type="subunit">
    <text evidence="3">Homodimer.</text>
</comment>
<accession>G0QYI6</accession>
<dbReference type="NCBIfam" id="TIGR00524">
    <property type="entry name" value="eIF-2B_rel"/>
    <property type="match status" value="1"/>
</dbReference>
<keyword evidence="6" id="KW-0547">Nucleotide-binding</keyword>
<dbReference type="InterPro" id="IPR042529">
    <property type="entry name" value="IF_2B-like_C"/>
</dbReference>
<dbReference type="Pfam" id="PF01008">
    <property type="entry name" value="IF-2B"/>
    <property type="match status" value="2"/>
</dbReference>
<dbReference type="GO" id="GO:0016853">
    <property type="term" value="F:isomerase activity"/>
    <property type="evidence" value="ECO:0007669"/>
    <property type="project" value="UniProtKB-KW"/>
</dbReference>
<dbReference type="SUPFAM" id="SSF100950">
    <property type="entry name" value="NagB/RpiA/CoA transferase-like"/>
    <property type="match status" value="1"/>
</dbReference>
<dbReference type="OrthoDB" id="2461at2759"/>
<dbReference type="FunFam" id="3.40.50.10470:FF:000006">
    <property type="entry name" value="Methylthioribose-1-phosphate isomerase"/>
    <property type="match status" value="1"/>
</dbReference>
<dbReference type="GO" id="GO:0009086">
    <property type="term" value="P:methionine biosynthetic process"/>
    <property type="evidence" value="ECO:0007669"/>
    <property type="project" value="InterPro"/>
</dbReference>
<gene>
    <name evidence="12" type="ORF">IMG5_150020</name>
</gene>
<evidence type="ECO:0000256" key="5">
    <source>
        <dbReference type="ARBA" id="ARBA00022679"/>
    </source>
</evidence>
<keyword evidence="9 12" id="KW-0413">Isomerase</keyword>
<dbReference type="EC" id="2.7.1.100" evidence="4"/>
<dbReference type="GO" id="GO:0003743">
    <property type="term" value="F:translation initiation factor activity"/>
    <property type="evidence" value="ECO:0007669"/>
    <property type="project" value="UniProtKB-KW"/>
</dbReference>
<dbReference type="Proteomes" id="UP000008983">
    <property type="component" value="Unassembled WGS sequence"/>
</dbReference>
<dbReference type="InParanoid" id="G0QYI6"/>
<dbReference type="PANTHER" id="PTHR34273">
    <property type="entry name" value="METHYLTHIORIBOSE KINASE"/>
    <property type="match status" value="1"/>
</dbReference>